<evidence type="ECO:0000313" key="16">
    <source>
        <dbReference type="Proteomes" id="UP000694925"/>
    </source>
</evidence>
<evidence type="ECO:0000256" key="11">
    <source>
        <dbReference type="ARBA" id="ARBA00054836"/>
    </source>
</evidence>
<dbReference type="CTD" id="36601"/>
<evidence type="ECO:0000256" key="13">
    <source>
        <dbReference type="SAM" id="Phobius"/>
    </source>
</evidence>
<dbReference type="SUPFAM" id="SSF81321">
    <property type="entry name" value="Family A G protein-coupled receptor-like"/>
    <property type="match status" value="1"/>
</dbReference>
<dbReference type="CDD" id="cd15263">
    <property type="entry name" value="7tmB1_DH_R"/>
    <property type="match status" value="1"/>
</dbReference>
<evidence type="ECO:0000256" key="2">
    <source>
        <dbReference type="ARBA" id="ARBA00005314"/>
    </source>
</evidence>
<comment type="function">
    <text evidence="11">Receptor for the insect diurectic hormone. The activity of this receptor is mediated by G proteins which activate adenylyl cyclase.</text>
</comment>
<keyword evidence="5 13" id="KW-1133">Transmembrane helix</keyword>
<dbReference type="AlphaFoldDB" id="A0AAJ7S2R8"/>
<dbReference type="Pfam" id="PF00002">
    <property type="entry name" value="7tm_2"/>
    <property type="match status" value="1"/>
</dbReference>
<dbReference type="GeneID" id="108625409"/>
<sequence>MASQAVNETASDTGNYVLNTLYYIKLNESVDPEAIKCLERKHEEELHRLSLGSDREEDQQGCEISWDSLLCWPRTPPGTLATQSCFEELNGIRYDSSQNASRWCDLDGTWSTYSNYSLCHNVREPAIEGGVEVISTTIYFVGYSVSLLTLVIAVSIFLYCKELRCVRNNIHTNLMLTYILADLMWILNNVMQVSMQPDVPTCVIFLFLLNYFQLTNYFWMFVEGLYLFLLVVKTFTGDNIKLRLCLIIGWGLPIVFIVMWSIAKSVDHSIMPQPNRDVALDKHCPWMVSHPYDWFYQAPAIFVLCVNVIFLFMIMWVLITKLWSATNAETQQYRKATKALLVLIPLLGVTYVLVLAGPTEGQVANAFFYVRAALLSSQGLFVALFYCFLNTEVQNTVKHHIVRWTTARDLDTERRYYNNWSPRSRTESIRLYCPPSNTYRKRDSSVSETTTTTVIGMNSTTTFLDKSKKPISEDQNE</sequence>
<keyword evidence="6" id="KW-0297">G-protein coupled receptor</keyword>
<dbReference type="PROSITE" id="PS50261">
    <property type="entry name" value="G_PROTEIN_RECEP_F2_4"/>
    <property type="match status" value="1"/>
</dbReference>
<feature type="domain" description="G-protein coupled receptors family 2 profile 1" evidence="14">
    <location>
        <begin position="36"/>
        <end position="123"/>
    </location>
</feature>
<evidence type="ECO:0000259" key="15">
    <source>
        <dbReference type="PROSITE" id="PS50261"/>
    </source>
</evidence>
<evidence type="ECO:0000256" key="9">
    <source>
        <dbReference type="ARBA" id="ARBA00023180"/>
    </source>
</evidence>
<dbReference type="GO" id="GO:0008036">
    <property type="term" value="F:diuretic hormone receptor activity"/>
    <property type="evidence" value="ECO:0007669"/>
    <property type="project" value="InterPro"/>
</dbReference>
<evidence type="ECO:0000256" key="4">
    <source>
        <dbReference type="ARBA" id="ARBA00022692"/>
    </source>
</evidence>
<feature type="domain" description="G-protein coupled receptors family 2 profile 2" evidence="15">
    <location>
        <begin position="135"/>
        <end position="390"/>
    </location>
</feature>
<keyword evidence="3" id="KW-1003">Cell membrane</keyword>
<protein>
    <recommendedName>
        <fullName evidence="12">Diuretic hormone receptor</fullName>
    </recommendedName>
</protein>
<reference evidence="17" key="1">
    <citation type="submission" date="2025-08" db="UniProtKB">
        <authorList>
            <consortium name="RefSeq"/>
        </authorList>
    </citation>
    <scope>IDENTIFICATION</scope>
    <source>
        <tissue evidence="17">Whole body</tissue>
    </source>
</reference>
<accession>A0AAJ7S2R8</accession>
<evidence type="ECO:0000256" key="5">
    <source>
        <dbReference type="ARBA" id="ARBA00022989"/>
    </source>
</evidence>
<dbReference type="InterPro" id="IPR001879">
    <property type="entry name" value="GPCR_2_extracellular_dom"/>
</dbReference>
<dbReference type="InterPro" id="IPR017981">
    <property type="entry name" value="GPCR_2-like_7TM"/>
</dbReference>
<feature type="transmembrane region" description="Helical" evidence="13">
    <location>
        <begin position="138"/>
        <end position="160"/>
    </location>
</feature>
<dbReference type="SMART" id="SM00008">
    <property type="entry name" value="HormR"/>
    <property type="match status" value="1"/>
</dbReference>
<dbReference type="Proteomes" id="UP000694925">
    <property type="component" value="Unplaced"/>
</dbReference>
<dbReference type="KEGG" id="ccal:108625409"/>
<dbReference type="GO" id="GO:0005886">
    <property type="term" value="C:plasma membrane"/>
    <property type="evidence" value="ECO:0007669"/>
    <property type="project" value="UniProtKB-SubCell"/>
</dbReference>
<evidence type="ECO:0000256" key="10">
    <source>
        <dbReference type="ARBA" id="ARBA00023224"/>
    </source>
</evidence>
<dbReference type="Gene3D" id="1.20.1070.10">
    <property type="entry name" value="Rhodopsin 7-helix transmembrane proteins"/>
    <property type="match status" value="1"/>
</dbReference>
<dbReference type="GO" id="GO:0007188">
    <property type="term" value="P:adenylate cyclase-modulating G protein-coupled receptor signaling pathway"/>
    <property type="evidence" value="ECO:0007669"/>
    <property type="project" value="TreeGrafter"/>
</dbReference>
<dbReference type="PRINTS" id="PR00249">
    <property type="entry name" value="GPCRSECRETIN"/>
</dbReference>
<dbReference type="RefSeq" id="XP_026669695.1">
    <property type="nucleotide sequence ID" value="XM_026813894.1"/>
</dbReference>
<gene>
    <name evidence="17" type="primary">LOC108625409</name>
</gene>
<feature type="transmembrane region" description="Helical" evidence="13">
    <location>
        <begin position="368"/>
        <end position="389"/>
    </location>
</feature>
<dbReference type="Pfam" id="PF02793">
    <property type="entry name" value="HRM"/>
    <property type="match status" value="1"/>
</dbReference>
<evidence type="ECO:0000259" key="14">
    <source>
        <dbReference type="PROSITE" id="PS50227"/>
    </source>
</evidence>
<dbReference type="InterPro" id="IPR050332">
    <property type="entry name" value="GPCR_2"/>
</dbReference>
<comment type="subcellular location">
    <subcellularLocation>
        <location evidence="1">Cell membrane</location>
        <topology evidence="1">Multi-pass membrane protein</topology>
    </subcellularLocation>
</comment>
<dbReference type="SUPFAM" id="SSF111418">
    <property type="entry name" value="Hormone receptor domain"/>
    <property type="match status" value="1"/>
</dbReference>
<name>A0AAJ7S2R8_9HYME</name>
<dbReference type="Gene3D" id="4.10.1240.10">
    <property type="entry name" value="GPCR, family 2, extracellular hormone receptor domain"/>
    <property type="match status" value="1"/>
</dbReference>
<keyword evidence="7 13" id="KW-0472">Membrane</keyword>
<feature type="transmembrane region" description="Helical" evidence="13">
    <location>
        <begin position="339"/>
        <end position="356"/>
    </location>
</feature>
<feature type="transmembrane region" description="Helical" evidence="13">
    <location>
        <begin position="244"/>
        <end position="263"/>
    </location>
</feature>
<feature type="transmembrane region" description="Helical" evidence="13">
    <location>
        <begin position="172"/>
        <end position="191"/>
    </location>
</feature>
<feature type="transmembrane region" description="Helical" evidence="13">
    <location>
        <begin position="294"/>
        <end position="319"/>
    </location>
</feature>
<organism evidence="16 17">
    <name type="scientific">Ceratina calcarata</name>
    <dbReference type="NCBI Taxonomy" id="156304"/>
    <lineage>
        <taxon>Eukaryota</taxon>
        <taxon>Metazoa</taxon>
        <taxon>Ecdysozoa</taxon>
        <taxon>Arthropoda</taxon>
        <taxon>Hexapoda</taxon>
        <taxon>Insecta</taxon>
        <taxon>Pterygota</taxon>
        <taxon>Neoptera</taxon>
        <taxon>Endopterygota</taxon>
        <taxon>Hymenoptera</taxon>
        <taxon>Apocrita</taxon>
        <taxon>Aculeata</taxon>
        <taxon>Apoidea</taxon>
        <taxon>Anthophila</taxon>
        <taxon>Apidae</taxon>
        <taxon>Ceratina</taxon>
        <taxon>Zadontomerus</taxon>
    </lineage>
</organism>
<keyword evidence="4 13" id="KW-0812">Transmembrane</keyword>
<dbReference type="PANTHER" id="PTHR45620:SF15">
    <property type="entry name" value="DIURETIC HORMONE 44 RECEPTOR 1-RELATED"/>
    <property type="match status" value="1"/>
</dbReference>
<dbReference type="PROSITE" id="PS00649">
    <property type="entry name" value="G_PROTEIN_RECEP_F2_1"/>
    <property type="match status" value="1"/>
</dbReference>
<keyword evidence="8" id="KW-0675">Receptor</keyword>
<keyword evidence="9" id="KW-0325">Glycoprotein</keyword>
<dbReference type="PROSITE" id="PS50227">
    <property type="entry name" value="G_PROTEIN_RECEP_F2_3"/>
    <property type="match status" value="1"/>
</dbReference>
<dbReference type="InterPro" id="IPR036445">
    <property type="entry name" value="GPCR_2_extracell_dom_sf"/>
</dbReference>
<evidence type="ECO:0000256" key="6">
    <source>
        <dbReference type="ARBA" id="ARBA00023040"/>
    </source>
</evidence>
<evidence type="ECO:0000313" key="17">
    <source>
        <dbReference type="RefSeq" id="XP_026669695.1"/>
    </source>
</evidence>
<keyword evidence="10" id="KW-0807">Transducer</keyword>
<dbReference type="InterPro" id="IPR017983">
    <property type="entry name" value="GPCR_2_secretin-like_CS"/>
</dbReference>
<dbReference type="GO" id="GO:0008528">
    <property type="term" value="F:G protein-coupled peptide receptor activity"/>
    <property type="evidence" value="ECO:0007669"/>
    <property type="project" value="TreeGrafter"/>
</dbReference>
<dbReference type="PRINTS" id="PR01127">
    <property type="entry name" value="DIUHORMONER"/>
</dbReference>
<dbReference type="PROSITE" id="PS00650">
    <property type="entry name" value="G_PROTEIN_RECEP_F2_2"/>
    <property type="match status" value="1"/>
</dbReference>
<proteinExistence type="inferred from homology"/>
<dbReference type="GO" id="GO:0017046">
    <property type="term" value="F:peptide hormone binding"/>
    <property type="evidence" value="ECO:0007669"/>
    <property type="project" value="TreeGrafter"/>
</dbReference>
<evidence type="ECO:0000256" key="7">
    <source>
        <dbReference type="ARBA" id="ARBA00023136"/>
    </source>
</evidence>
<evidence type="ECO:0000256" key="8">
    <source>
        <dbReference type="ARBA" id="ARBA00023170"/>
    </source>
</evidence>
<dbReference type="PANTHER" id="PTHR45620">
    <property type="entry name" value="PDF RECEPTOR-LIKE PROTEIN-RELATED"/>
    <property type="match status" value="1"/>
</dbReference>
<feature type="transmembrane region" description="Helical" evidence="13">
    <location>
        <begin position="211"/>
        <end position="232"/>
    </location>
</feature>
<dbReference type="InterPro" id="IPR002001">
    <property type="entry name" value="GPCR_2_diuretic_rcpt"/>
</dbReference>
<evidence type="ECO:0000256" key="3">
    <source>
        <dbReference type="ARBA" id="ARBA00022475"/>
    </source>
</evidence>
<keyword evidence="16" id="KW-1185">Reference proteome</keyword>
<dbReference type="InterPro" id="IPR000832">
    <property type="entry name" value="GPCR_2_secretin-like"/>
</dbReference>
<dbReference type="GO" id="GO:0007166">
    <property type="term" value="P:cell surface receptor signaling pathway"/>
    <property type="evidence" value="ECO:0007669"/>
    <property type="project" value="InterPro"/>
</dbReference>
<evidence type="ECO:0000256" key="12">
    <source>
        <dbReference type="ARBA" id="ARBA00071387"/>
    </source>
</evidence>
<comment type="similarity">
    <text evidence="2">Belongs to the G-protein coupled receptor 2 family.</text>
</comment>
<evidence type="ECO:0000256" key="1">
    <source>
        <dbReference type="ARBA" id="ARBA00004651"/>
    </source>
</evidence>
<dbReference type="FunFam" id="1.20.1070.10:FF:000155">
    <property type="entry name" value="diuretic hormone receptor isoform X1"/>
    <property type="match status" value="1"/>
</dbReference>